<dbReference type="EMBL" id="SDMP01000004">
    <property type="protein sequence ID" value="RYR61085.1"/>
    <property type="molecule type" value="Genomic_DNA"/>
</dbReference>
<dbReference type="AlphaFoldDB" id="A0A445DD63"/>
<protein>
    <submittedName>
        <fullName evidence="1">Uncharacterized protein</fullName>
    </submittedName>
</protein>
<reference evidence="1 2" key="1">
    <citation type="submission" date="2019-01" db="EMBL/GenBank/DDBJ databases">
        <title>Sequencing of cultivated peanut Arachis hypogaea provides insights into genome evolution and oil improvement.</title>
        <authorList>
            <person name="Chen X."/>
        </authorList>
    </citation>
    <scope>NUCLEOTIDE SEQUENCE [LARGE SCALE GENOMIC DNA]</scope>
    <source>
        <strain evidence="2">cv. Fuhuasheng</strain>
        <tissue evidence="1">Leaves</tissue>
    </source>
</reference>
<organism evidence="1 2">
    <name type="scientific">Arachis hypogaea</name>
    <name type="common">Peanut</name>
    <dbReference type="NCBI Taxonomy" id="3818"/>
    <lineage>
        <taxon>Eukaryota</taxon>
        <taxon>Viridiplantae</taxon>
        <taxon>Streptophyta</taxon>
        <taxon>Embryophyta</taxon>
        <taxon>Tracheophyta</taxon>
        <taxon>Spermatophyta</taxon>
        <taxon>Magnoliopsida</taxon>
        <taxon>eudicotyledons</taxon>
        <taxon>Gunneridae</taxon>
        <taxon>Pentapetalae</taxon>
        <taxon>rosids</taxon>
        <taxon>fabids</taxon>
        <taxon>Fabales</taxon>
        <taxon>Fabaceae</taxon>
        <taxon>Papilionoideae</taxon>
        <taxon>50 kb inversion clade</taxon>
        <taxon>dalbergioids sensu lato</taxon>
        <taxon>Dalbergieae</taxon>
        <taxon>Pterocarpus clade</taxon>
        <taxon>Arachis</taxon>
    </lineage>
</organism>
<dbReference type="Proteomes" id="UP000289738">
    <property type="component" value="Chromosome A04"/>
</dbReference>
<comment type="caution">
    <text evidence="1">The sequence shown here is derived from an EMBL/GenBank/DDBJ whole genome shotgun (WGS) entry which is preliminary data.</text>
</comment>
<gene>
    <name evidence="1" type="ORF">Ahy_A04g018189</name>
</gene>
<evidence type="ECO:0000313" key="1">
    <source>
        <dbReference type="EMBL" id="RYR61085.1"/>
    </source>
</evidence>
<proteinExistence type="predicted"/>
<sequence>MSRITVSHGLSIVTKPTEKLRGVVGYGFPASYLMTYIDLVWYTNGELIYKWGAHMLTWRSYVESGSSFA</sequence>
<accession>A0A445DD63</accession>
<evidence type="ECO:0000313" key="2">
    <source>
        <dbReference type="Proteomes" id="UP000289738"/>
    </source>
</evidence>
<keyword evidence="2" id="KW-1185">Reference proteome</keyword>
<name>A0A445DD63_ARAHY</name>